<evidence type="ECO:0000256" key="1">
    <source>
        <dbReference type="PROSITE-ProRule" id="PRU10141"/>
    </source>
</evidence>
<evidence type="ECO:0000313" key="6">
    <source>
        <dbReference type="Proteomes" id="UP001500729"/>
    </source>
</evidence>
<proteinExistence type="predicted"/>
<evidence type="ECO:0000259" key="3">
    <source>
        <dbReference type="PROSITE" id="PS50011"/>
    </source>
</evidence>
<dbReference type="PANTHER" id="PTHR24347">
    <property type="entry name" value="SERINE/THREONINE-PROTEIN KINASE"/>
    <property type="match status" value="1"/>
</dbReference>
<evidence type="ECO:0000256" key="2">
    <source>
        <dbReference type="SAM" id="MobiDB-lite"/>
    </source>
</evidence>
<gene>
    <name evidence="5" type="primary">pglW</name>
    <name evidence="5" type="ORF">GCM10009533_26590</name>
</gene>
<dbReference type="PROSITE" id="PS00107">
    <property type="entry name" value="PROTEIN_KINASE_ATP"/>
    <property type="match status" value="1"/>
</dbReference>
<feature type="domain" description="NERD" evidence="4">
    <location>
        <begin position="1"/>
        <end position="104"/>
    </location>
</feature>
<keyword evidence="5" id="KW-0808">Transferase</keyword>
<keyword evidence="1" id="KW-0547">Nucleotide-binding</keyword>
<feature type="domain" description="Protein kinase" evidence="3">
    <location>
        <begin position="491"/>
        <end position="756"/>
    </location>
</feature>
<reference evidence="5 6" key="1">
    <citation type="journal article" date="2019" name="Int. J. Syst. Evol. Microbiol.">
        <title>The Global Catalogue of Microorganisms (GCM) 10K type strain sequencing project: providing services to taxonomists for standard genome sequencing and annotation.</title>
        <authorList>
            <consortium name="The Broad Institute Genomics Platform"/>
            <consortium name="The Broad Institute Genome Sequencing Center for Infectious Disease"/>
            <person name="Wu L."/>
            <person name="Ma J."/>
        </authorList>
    </citation>
    <scope>NUCLEOTIDE SEQUENCE [LARGE SCALE GENOMIC DNA]</scope>
    <source>
        <strain evidence="5 6">JCM 10303</strain>
    </source>
</reference>
<accession>A0ABN1CUI7</accession>
<dbReference type="Gene3D" id="1.10.510.10">
    <property type="entry name" value="Transferase(Phosphotransferase) domain 1"/>
    <property type="match status" value="2"/>
</dbReference>
<feature type="region of interest" description="Disordered" evidence="2">
    <location>
        <begin position="1180"/>
        <end position="1210"/>
    </location>
</feature>
<feature type="binding site" evidence="1">
    <location>
        <position position="527"/>
    </location>
    <ligand>
        <name>ATP</name>
        <dbReference type="ChEBI" id="CHEBI:30616"/>
    </ligand>
</feature>
<dbReference type="Pfam" id="PF08378">
    <property type="entry name" value="NERD"/>
    <property type="match status" value="1"/>
</dbReference>
<evidence type="ECO:0000313" key="5">
    <source>
        <dbReference type="EMBL" id="GAA0525883.1"/>
    </source>
</evidence>
<dbReference type="Proteomes" id="UP001500729">
    <property type="component" value="Unassembled WGS sequence"/>
</dbReference>
<dbReference type="GO" id="GO:0016301">
    <property type="term" value="F:kinase activity"/>
    <property type="evidence" value="ECO:0007669"/>
    <property type="project" value="UniProtKB-KW"/>
</dbReference>
<keyword evidence="1" id="KW-0067">ATP-binding</keyword>
<dbReference type="SUPFAM" id="SSF56112">
    <property type="entry name" value="Protein kinase-like (PK-like)"/>
    <property type="match status" value="2"/>
</dbReference>
<evidence type="ECO:0000259" key="4">
    <source>
        <dbReference type="PROSITE" id="PS50965"/>
    </source>
</evidence>
<dbReference type="InterPro" id="IPR049832">
    <property type="entry name" value="BREX_PglW"/>
</dbReference>
<dbReference type="Pfam" id="PF00069">
    <property type="entry name" value="Pkinase"/>
    <property type="match status" value="2"/>
</dbReference>
<dbReference type="PROSITE" id="PS50011">
    <property type="entry name" value="PROTEIN_KINASE_DOM"/>
    <property type="match status" value="2"/>
</dbReference>
<dbReference type="InterPro" id="IPR017441">
    <property type="entry name" value="Protein_kinase_ATP_BS"/>
</dbReference>
<feature type="compositionally biased region" description="Low complexity" evidence="2">
    <location>
        <begin position="1186"/>
        <end position="1199"/>
    </location>
</feature>
<keyword evidence="5" id="KW-0418">Kinase</keyword>
<keyword evidence="6" id="KW-1185">Reference proteome</keyword>
<comment type="caution">
    <text evidence="5">The sequence shown here is derived from an EMBL/GenBank/DDBJ whole genome shotgun (WGS) entry which is preliminary data.</text>
</comment>
<dbReference type="InterPro" id="IPR000719">
    <property type="entry name" value="Prot_kinase_dom"/>
</dbReference>
<feature type="compositionally biased region" description="Basic and acidic residues" evidence="2">
    <location>
        <begin position="1201"/>
        <end position="1210"/>
    </location>
</feature>
<organism evidence="5 6">
    <name type="scientific">Saccharopolyspora erythraea</name>
    <name type="common">Streptomyces erythraeus</name>
    <dbReference type="NCBI Taxonomy" id="1836"/>
    <lineage>
        <taxon>Bacteria</taxon>
        <taxon>Bacillati</taxon>
        <taxon>Actinomycetota</taxon>
        <taxon>Actinomycetes</taxon>
        <taxon>Pseudonocardiales</taxon>
        <taxon>Pseudonocardiaceae</taxon>
        <taxon>Saccharopolyspora</taxon>
    </lineage>
</organism>
<dbReference type="EMBL" id="BAAAGS010000014">
    <property type="protein sequence ID" value="GAA0525883.1"/>
    <property type="molecule type" value="Genomic_DNA"/>
</dbReference>
<sequence>MPNTEPFRAWATFSFTAGSGRINECDLFIATPGGLYLVELKGHPGRVANSGDTWRFREEGSRYTRTLRNPLHLTDLKCKDLRSRLDWALQQRGHRSMRTPWIQPAIFLSAQGLRSELDEVQRAHVYARSEDSGLPEIWRDLLAKPPQREHQRVRPEFSRLLRDLFATIGISAATSHLRFGDNWSLWPEKLDAGRTWEDRLAERSVPVKEEGRVRIYLTAQQASEKQRQSVERAARREYQVLQGINHRGIAQAVQFAEHGGSPAILFRHRHADLRLDSYLDLFGDRLSTEARLELVRQLAEAVQYAHQRSLYHRALSARSIYVSARDDGSQPLLRIIDWQTAARDFETTMGTSSLGNSSVTGEHLADSSEVYLAPDFDTPYADPVDLDVFGLGALTYFLLTGSPPATQRSALIDRLRKNQGLRPSAVADGVSDELDALVFEATRADPMDRLTAADEFLKRLDDAEKKSVPVGVASDVDPLDVSAGQTVGGEWDVVRVLGTGATARALLVSRIDEDADGEPRPEYRVFKVALDEDKAAQLRAEAEALTKVGGGVVVKLLSPARQFAGRTVLDLEFAGGFDLEGKTLGETIRAEGKLSYHNLERYGRDLFNALDILAGHGVWHRDLKPDNFGVFKRADRSTQLMLFDFSLAGVSERDVKAGTRGYLDPFLGTSRRPVYDDHAERYAAAVTLHEMASGQRPEWGDGMTDPRTTADETPNLAADLFEPDLREPLTSFFRRAFHREVDKRFDTLKQMDDAWREVFRKADRTPPLTTPGTAEADDASLPDLREAAAKSATLETPLDAAGLSPRAVSVANSFEAFTVGDLLRVPPYQISKARGAGALVRRELNRRHTQWSKVLLAGATPQRPQVEGRAPTIDDLVEILAPKPRRGSPRPEAIRLLLGLPGEDGTPPPWPTQSDVAKALGRTQATVSRHLNSQAKEWAADEHLTAVRDDLVALLGEAGRVMTADELAAALRARRGSVEQDSARAHALALAVVRAAAETEMAAQGTDAEPRLLVLRRAERVLVALESLSDSSDPSAPELADFAGALGSCADELVKLDPLPGRGVVVRELRSIDAPAGLPVQADTRLVELAAAMSRNAAASPRLELYPRDLDLVRALRISQAPAGVRRGVGIAVDDLLAKVKARFPLLELGESITYVQLERELSAAGFPLVYDVEKARFTQPEPESSRSVGSSYTSVTSTEQRSDPSEQAHAKLTSALNKGGFAALTLRGVHLPGAAESISSAFPVDSVHVDELFLAQFRALVKQHDVDWNDIRALDNEFGATGVIADGFASFVEVTWENVQEELARRASSSVLFLHHASLLARYYNRGGRDLLTELQNAARRPDSRPHGMWLLCPGDSAWETPRLEQHIVEVLGESERVVLDGAFLAGLNAGEGAA</sequence>
<protein>
    <submittedName>
        <fullName evidence="5">BREX system serine/threonine kinase PglW</fullName>
    </submittedName>
</protein>
<dbReference type="NCBIfam" id="NF033442">
    <property type="entry name" value="BREX_PglW"/>
    <property type="match status" value="1"/>
</dbReference>
<feature type="domain" description="Protein kinase" evidence="3">
    <location>
        <begin position="162"/>
        <end position="460"/>
    </location>
</feature>
<dbReference type="SMART" id="SM00220">
    <property type="entry name" value="S_TKc"/>
    <property type="match status" value="1"/>
</dbReference>
<dbReference type="InterPro" id="IPR011528">
    <property type="entry name" value="NERD"/>
</dbReference>
<dbReference type="PROSITE" id="PS50965">
    <property type="entry name" value="NERD"/>
    <property type="match status" value="1"/>
</dbReference>
<dbReference type="InterPro" id="IPR011009">
    <property type="entry name" value="Kinase-like_dom_sf"/>
</dbReference>
<name>A0ABN1CUI7_SACER</name>